<dbReference type="SUPFAM" id="SSF51735">
    <property type="entry name" value="NAD(P)-binding Rossmann-fold domains"/>
    <property type="match status" value="1"/>
</dbReference>
<name>A0A330LNA9_9GAMM</name>
<comment type="similarity">
    <text evidence="2">Belongs to the bacterial sugar transferase family.</text>
</comment>
<dbReference type="InterPro" id="IPR036291">
    <property type="entry name" value="NAD(P)-bd_dom_sf"/>
</dbReference>
<dbReference type="NCBIfam" id="TIGR03025">
    <property type="entry name" value="EPS_sugtrans"/>
    <property type="match status" value="1"/>
</dbReference>
<evidence type="ECO:0000256" key="2">
    <source>
        <dbReference type="ARBA" id="ARBA00006464"/>
    </source>
</evidence>
<keyword evidence="3 9" id="KW-0808">Transferase</keyword>
<dbReference type="InterPro" id="IPR017473">
    <property type="entry name" value="Undecaprenyl-P_gluc_Ptfrase"/>
</dbReference>
<feature type="transmembrane region" description="Helical" evidence="7">
    <location>
        <begin position="45"/>
        <end position="63"/>
    </location>
</feature>
<feature type="domain" description="Bacterial sugar transferase" evidence="8">
    <location>
        <begin position="274"/>
        <end position="458"/>
    </location>
</feature>
<gene>
    <name evidence="9" type="primary">wcaJ</name>
    <name evidence="9" type="ORF">MORIYA_0860</name>
</gene>
<dbReference type="Gene3D" id="3.40.50.720">
    <property type="entry name" value="NAD(P)-binding Rossmann-like Domain"/>
    <property type="match status" value="1"/>
</dbReference>
<dbReference type="Pfam" id="PF13727">
    <property type="entry name" value="CoA_binding_3"/>
    <property type="match status" value="1"/>
</dbReference>
<keyword evidence="6 7" id="KW-0472">Membrane</keyword>
<evidence type="ECO:0000256" key="5">
    <source>
        <dbReference type="ARBA" id="ARBA00022989"/>
    </source>
</evidence>
<dbReference type="PANTHER" id="PTHR30576:SF21">
    <property type="entry name" value="UDP-GLUCOSE:UNDECAPRENYL-PHOSPHATE GLUCOSE-1-PHOSPHATE TRANSFERASE"/>
    <property type="match status" value="1"/>
</dbReference>
<sequence>MKPVNTFKVSSDNYYFIYRFLDLSCITFSLVFVINSNSLEMTQDYIIVALTALVVFLYIAEALDLYQCWRVGRFITVLMTVIAVFISSFIILFGIGVWLENSFHLPSYVLNTWFFGSFLSCFTWRILKHQWSVVRSKLGINLRKMAILGATSTGANLYHEISHCDELGFDFVGFFDDRETDRLPKGLTVISDISTCINDAKNGEIDILFITLPISAEKRIAEIINLLSDTTVDVYVVPAFMLSDVMHGRLTHIGQIDALSIFESPYLGSKILLKRFEDIAVSLIAIILLSPVYILIAITLKLTSPGPILFKQSRYGLRGEIISVLKFRSMTVMESDEKVKQATRDDKRVTAFGAFLRRNSLDELPQFFNVLMGDMSVVGPRPHAVSHNEEYRKLIQFYMLRHHVKPGITGWAQVSGWRGETDTLDKMQKRVEFDLYYILQWSIWFDLKILMLTILTCLKKSNTY</sequence>
<dbReference type="Proteomes" id="UP000250163">
    <property type="component" value="Chromosome MORIYA"/>
</dbReference>
<feature type="transmembrane region" description="Helical" evidence="7">
    <location>
        <begin position="75"/>
        <end position="99"/>
    </location>
</feature>
<organism evidence="9 10">
    <name type="scientific">Moritella yayanosii</name>
    <dbReference type="NCBI Taxonomy" id="69539"/>
    <lineage>
        <taxon>Bacteria</taxon>
        <taxon>Pseudomonadati</taxon>
        <taxon>Pseudomonadota</taxon>
        <taxon>Gammaproteobacteria</taxon>
        <taxon>Alteromonadales</taxon>
        <taxon>Moritellaceae</taxon>
        <taxon>Moritella</taxon>
    </lineage>
</organism>
<reference evidence="10" key="1">
    <citation type="submission" date="2018-05" db="EMBL/GenBank/DDBJ databases">
        <authorList>
            <person name="Cea G.-C."/>
            <person name="William W."/>
        </authorList>
    </citation>
    <scope>NUCLEOTIDE SEQUENCE [LARGE SCALE GENOMIC DNA]</scope>
    <source>
        <strain evidence="10">DB21MT 5</strain>
    </source>
</reference>
<feature type="transmembrane region" description="Helical" evidence="7">
    <location>
        <begin position="105"/>
        <end position="127"/>
    </location>
</feature>
<accession>A0A330LNA9</accession>
<dbReference type="AlphaFoldDB" id="A0A330LNA9"/>
<evidence type="ECO:0000256" key="1">
    <source>
        <dbReference type="ARBA" id="ARBA00004141"/>
    </source>
</evidence>
<dbReference type="InterPro" id="IPR003362">
    <property type="entry name" value="Bact_transf"/>
</dbReference>
<evidence type="ECO:0000256" key="4">
    <source>
        <dbReference type="ARBA" id="ARBA00022692"/>
    </source>
</evidence>
<protein>
    <submittedName>
        <fullName evidence="9">Putative UDP-sugar lipid carrier transferase</fullName>
    </submittedName>
</protein>
<dbReference type="GO" id="GO:0009242">
    <property type="term" value="P:colanic acid biosynthetic process"/>
    <property type="evidence" value="ECO:0007669"/>
    <property type="project" value="TreeGrafter"/>
</dbReference>
<dbReference type="PANTHER" id="PTHR30576">
    <property type="entry name" value="COLANIC BIOSYNTHESIS UDP-GLUCOSE LIPID CARRIER TRANSFERASE"/>
    <property type="match status" value="1"/>
</dbReference>
<evidence type="ECO:0000256" key="7">
    <source>
        <dbReference type="SAM" id="Phobius"/>
    </source>
</evidence>
<feature type="transmembrane region" description="Helical" evidence="7">
    <location>
        <begin position="435"/>
        <end position="458"/>
    </location>
</feature>
<evidence type="ECO:0000256" key="3">
    <source>
        <dbReference type="ARBA" id="ARBA00022679"/>
    </source>
</evidence>
<keyword evidence="4 7" id="KW-0812">Transmembrane</keyword>
<dbReference type="Pfam" id="PF02397">
    <property type="entry name" value="Bac_transf"/>
    <property type="match status" value="1"/>
</dbReference>
<evidence type="ECO:0000259" key="8">
    <source>
        <dbReference type="Pfam" id="PF02397"/>
    </source>
</evidence>
<dbReference type="RefSeq" id="WP_112712906.1">
    <property type="nucleotide sequence ID" value="NZ_LS483250.1"/>
</dbReference>
<proteinExistence type="inferred from homology"/>
<feature type="transmembrane region" description="Helical" evidence="7">
    <location>
        <begin position="20"/>
        <end position="39"/>
    </location>
</feature>
<comment type="subcellular location">
    <subcellularLocation>
        <location evidence="1">Membrane</location>
        <topology evidence="1">Multi-pass membrane protein</topology>
    </subcellularLocation>
</comment>
<dbReference type="GO" id="GO:0016020">
    <property type="term" value="C:membrane"/>
    <property type="evidence" value="ECO:0007669"/>
    <property type="project" value="UniProtKB-SubCell"/>
</dbReference>
<feature type="transmembrane region" description="Helical" evidence="7">
    <location>
        <begin position="279"/>
        <end position="300"/>
    </location>
</feature>
<dbReference type="EMBL" id="LS483250">
    <property type="protein sequence ID" value="SQD77338.1"/>
    <property type="molecule type" value="Genomic_DNA"/>
</dbReference>
<keyword evidence="5 7" id="KW-1133">Transmembrane helix</keyword>
<evidence type="ECO:0000313" key="10">
    <source>
        <dbReference type="Proteomes" id="UP000250163"/>
    </source>
</evidence>
<dbReference type="KEGG" id="mya:MORIYA_0860"/>
<dbReference type="InterPro" id="IPR017475">
    <property type="entry name" value="EPS_sugar_tfrase"/>
</dbReference>
<dbReference type="NCBIfam" id="TIGR03023">
    <property type="entry name" value="WcaJ_sugtrans"/>
    <property type="match status" value="1"/>
</dbReference>
<evidence type="ECO:0000256" key="6">
    <source>
        <dbReference type="ARBA" id="ARBA00023136"/>
    </source>
</evidence>
<dbReference type="OrthoDB" id="9808602at2"/>
<evidence type="ECO:0000313" key="9">
    <source>
        <dbReference type="EMBL" id="SQD77338.1"/>
    </source>
</evidence>
<dbReference type="GO" id="GO:0089702">
    <property type="term" value="F:undecaprenyl-phosphate glucose phosphotransferase activity"/>
    <property type="evidence" value="ECO:0007669"/>
    <property type="project" value="TreeGrafter"/>
</dbReference>
<keyword evidence="10" id="KW-1185">Reference proteome</keyword>